<dbReference type="PANTHER" id="PTHR30514:SF10">
    <property type="entry name" value="MURR_RPIR FAMILY TRANSCRIPTIONAL REGULATOR"/>
    <property type="match status" value="1"/>
</dbReference>
<comment type="caution">
    <text evidence="5">The sequence shown here is derived from an EMBL/GenBank/DDBJ whole genome shotgun (WGS) entry which is preliminary data.</text>
</comment>
<dbReference type="Pfam" id="PF01418">
    <property type="entry name" value="HTH_6"/>
    <property type="match status" value="1"/>
</dbReference>
<keyword evidence="2" id="KW-0238">DNA-binding</keyword>
<dbReference type="PANTHER" id="PTHR30514">
    <property type="entry name" value="GLUCOKINASE"/>
    <property type="match status" value="1"/>
</dbReference>
<keyword evidence="1" id="KW-0805">Transcription regulation</keyword>
<dbReference type="InterPro" id="IPR000281">
    <property type="entry name" value="HTH_RpiR"/>
</dbReference>
<sequence length="248" mass="27947">MQNIHTVKDKSIRTLSHECYVSTTTMIRFVRKLGFSGYSDFINLLRLTDFSAAAPQTPQWDSRNEYLTGYVDMIVQTLRIVSEDKLTRFHEYLARSSRIFLLSDEFCREAASYALRLFTTLGFLVFAPAEPYELRSAVRQITGDDLLMVLSCTGQEKGVINTMERILSEKRPTMVSITGLGSNVIQNTSDLNFYAFTSPAFYMGSDISSRAPMQAILEVLVYSWAARNQGGPQEIPTAPEGTDNSERV</sequence>
<dbReference type="SUPFAM" id="SSF53697">
    <property type="entry name" value="SIS domain"/>
    <property type="match status" value="1"/>
</dbReference>
<dbReference type="InterPro" id="IPR047640">
    <property type="entry name" value="RpiR-like"/>
</dbReference>
<dbReference type="Gene3D" id="1.10.10.10">
    <property type="entry name" value="Winged helix-like DNA-binding domain superfamily/Winged helix DNA-binding domain"/>
    <property type="match status" value="1"/>
</dbReference>
<name>A0ABR7NFL5_9FIRM</name>
<evidence type="ECO:0000313" key="6">
    <source>
        <dbReference type="Proteomes" id="UP000658131"/>
    </source>
</evidence>
<dbReference type="Pfam" id="PF01380">
    <property type="entry name" value="SIS"/>
    <property type="match status" value="1"/>
</dbReference>
<evidence type="ECO:0000256" key="2">
    <source>
        <dbReference type="ARBA" id="ARBA00023125"/>
    </source>
</evidence>
<evidence type="ECO:0000313" key="5">
    <source>
        <dbReference type="EMBL" id="MBC8575160.1"/>
    </source>
</evidence>
<keyword evidence="3" id="KW-0804">Transcription</keyword>
<dbReference type="Gene3D" id="3.40.50.10490">
    <property type="entry name" value="Glucose-6-phosphate isomerase like protein, domain 1"/>
    <property type="match status" value="1"/>
</dbReference>
<protein>
    <submittedName>
        <fullName evidence="5">MurR/RpiR family transcriptional regulator</fullName>
    </submittedName>
</protein>
<dbReference type="InterPro" id="IPR009057">
    <property type="entry name" value="Homeodomain-like_sf"/>
</dbReference>
<dbReference type="SUPFAM" id="SSF46689">
    <property type="entry name" value="Homeodomain-like"/>
    <property type="match status" value="1"/>
</dbReference>
<keyword evidence="6" id="KW-1185">Reference proteome</keyword>
<feature type="domain" description="HTH rpiR-type" evidence="4">
    <location>
        <begin position="1"/>
        <end position="52"/>
    </location>
</feature>
<dbReference type="Proteomes" id="UP000658131">
    <property type="component" value="Unassembled WGS sequence"/>
</dbReference>
<evidence type="ECO:0000256" key="3">
    <source>
        <dbReference type="ARBA" id="ARBA00023163"/>
    </source>
</evidence>
<dbReference type="InterPro" id="IPR001347">
    <property type="entry name" value="SIS_dom"/>
</dbReference>
<dbReference type="InterPro" id="IPR035472">
    <property type="entry name" value="RpiR-like_SIS"/>
</dbReference>
<reference evidence="5 6" key="1">
    <citation type="submission" date="2020-08" db="EMBL/GenBank/DDBJ databases">
        <title>Genome public.</title>
        <authorList>
            <person name="Liu C."/>
            <person name="Sun Q."/>
        </authorList>
    </citation>
    <scope>NUCLEOTIDE SEQUENCE [LARGE SCALE GENOMIC DNA]</scope>
    <source>
        <strain evidence="5 6">BX1</strain>
    </source>
</reference>
<dbReference type="InterPro" id="IPR036388">
    <property type="entry name" value="WH-like_DNA-bd_sf"/>
</dbReference>
<dbReference type="InterPro" id="IPR046348">
    <property type="entry name" value="SIS_dom_sf"/>
</dbReference>
<accession>A0ABR7NFL5</accession>
<organism evidence="5 6">
    <name type="scientific">Yanshouia hominis</name>
    <dbReference type="NCBI Taxonomy" id="2763673"/>
    <lineage>
        <taxon>Bacteria</taxon>
        <taxon>Bacillati</taxon>
        <taxon>Bacillota</taxon>
        <taxon>Clostridia</taxon>
        <taxon>Eubacteriales</taxon>
        <taxon>Oscillospiraceae</taxon>
        <taxon>Yanshouia</taxon>
    </lineage>
</organism>
<dbReference type="CDD" id="cd05013">
    <property type="entry name" value="SIS_RpiR"/>
    <property type="match status" value="1"/>
</dbReference>
<dbReference type="EMBL" id="JACRTB010000002">
    <property type="protein sequence ID" value="MBC8575160.1"/>
    <property type="molecule type" value="Genomic_DNA"/>
</dbReference>
<gene>
    <name evidence="5" type="ORF">H8717_01870</name>
</gene>
<proteinExistence type="predicted"/>
<evidence type="ECO:0000259" key="4">
    <source>
        <dbReference type="PROSITE" id="PS51071"/>
    </source>
</evidence>
<evidence type="ECO:0000256" key="1">
    <source>
        <dbReference type="ARBA" id="ARBA00023015"/>
    </source>
</evidence>
<dbReference type="PROSITE" id="PS51071">
    <property type="entry name" value="HTH_RPIR"/>
    <property type="match status" value="1"/>
</dbReference>